<dbReference type="GeneID" id="35867178"/>
<dbReference type="FunFam" id="3.30.70.141:FF:000003">
    <property type="entry name" value="Nucleoside diphosphate kinase"/>
    <property type="match status" value="1"/>
</dbReference>
<dbReference type="Proteomes" id="UP000235122">
    <property type="component" value="Unassembled WGS sequence"/>
</dbReference>
<evidence type="ECO:0000256" key="3">
    <source>
        <dbReference type="ARBA" id="ARBA00012966"/>
    </source>
</evidence>
<evidence type="ECO:0000256" key="1">
    <source>
        <dbReference type="ARBA" id="ARBA00001946"/>
    </source>
</evidence>
<dbReference type="GO" id="GO:0046872">
    <property type="term" value="F:metal ion binding"/>
    <property type="evidence" value="ECO:0007669"/>
    <property type="project" value="UniProtKB-KW"/>
</dbReference>
<feature type="binding site" evidence="12">
    <location>
        <position position="60"/>
    </location>
    <ligand>
        <name>ATP</name>
        <dbReference type="ChEBI" id="CHEBI:30616"/>
    </ligand>
</feature>
<keyword evidence="7" id="KW-0547">Nucleotide-binding</keyword>
<dbReference type="Pfam" id="PF00334">
    <property type="entry name" value="NDK"/>
    <property type="match status" value="1"/>
</dbReference>
<evidence type="ECO:0000256" key="11">
    <source>
        <dbReference type="ARBA" id="ARBA00023080"/>
    </source>
</evidence>
<comment type="caution">
    <text evidence="15">The sequence shown here is derived from an EMBL/GenBank/DDBJ whole genome shotgun (WGS) entry which is preliminary data.</text>
</comment>
<feature type="domain" description="Nucleoside diphosphate kinase-like" evidence="14">
    <location>
        <begin position="4"/>
        <end position="138"/>
    </location>
</feature>
<feature type="binding site" evidence="12">
    <location>
        <position position="88"/>
    </location>
    <ligand>
        <name>ATP</name>
        <dbReference type="ChEBI" id="CHEBI:30616"/>
    </ligand>
</feature>
<dbReference type="PANTHER" id="PTHR11349">
    <property type="entry name" value="NUCLEOSIDE DIPHOSPHATE KINASE"/>
    <property type="match status" value="1"/>
</dbReference>
<evidence type="ECO:0000256" key="8">
    <source>
        <dbReference type="ARBA" id="ARBA00022777"/>
    </source>
</evidence>
<feature type="binding site" evidence="12">
    <location>
        <position position="94"/>
    </location>
    <ligand>
        <name>ATP</name>
        <dbReference type="ChEBI" id="CHEBI:30616"/>
    </ligand>
</feature>
<dbReference type="SUPFAM" id="SSF54919">
    <property type="entry name" value="Nucleoside diphosphate kinase, NDK"/>
    <property type="match status" value="1"/>
</dbReference>
<dbReference type="GO" id="GO:0006241">
    <property type="term" value="P:CTP biosynthetic process"/>
    <property type="evidence" value="ECO:0007669"/>
    <property type="project" value="InterPro"/>
</dbReference>
<evidence type="ECO:0000256" key="12">
    <source>
        <dbReference type="PROSITE-ProRule" id="PRU00706"/>
    </source>
</evidence>
<feature type="active site" description="Pros-phosphohistidine intermediate" evidence="12">
    <location>
        <position position="122"/>
    </location>
</feature>
<feature type="binding site" evidence="12">
    <location>
        <position position="105"/>
    </location>
    <ligand>
        <name>ATP</name>
        <dbReference type="ChEBI" id="CHEBI:30616"/>
    </ligand>
</feature>
<dbReference type="InterPro" id="IPR036850">
    <property type="entry name" value="NDK-like_dom_sf"/>
</dbReference>
<gene>
    <name evidence="15" type="ORF">CYJ19_09975</name>
</gene>
<keyword evidence="10" id="KW-0460">Magnesium</keyword>
<evidence type="ECO:0000256" key="13">
    <source>
        <dbReference type="RuleBase" id="RU004011"/>
    </source>
</evidence>
<dbReference type="GO" id="GO:0006183">
    <property type="term" value="P:GTP biosynthetic process"/>
    <property type="evidence" value="ECO:0007669"/>
    <property type="project" value="InterPro"/>
</dbReference>
<dbReference type="InterPro" id="IPR001564">
    <property type="entry name" value="Nucleoside_diP_kinase"/>
</dbReference>
<reference evidence="15 16" key="1">
    <citation type="submission" date="2017-12" db="EMBL/GenBank/DDBJ databases">
        <title>Phylogenetic diversity of female urinary microbiome.</title>
        <authorList>
            <person name="Thomas-White K."/>
            <person name="Wolfe A.J."/>
        </authorList>
    </citation>
    <scope>NUCLEOTIDE SEQUENCE [LARGE SCALE GENOMIC DNA]</scope>
    <source>
        <strain evidence="15 16">UMB0402</strain>
    </source>
</reference>
<dbReference type="STRING" id="33007.HMPREF3198_01821"/>
<dbReference type="EC" id="2.7.4.6" evidence="3"/>
<comment type="cofactor">
    <cofactor evidence="1">
        <name>Mg(2+)</name>
        <dbReference type="ChEBI" id="CHEBI:18420"/>
    </cofactor>
</comment>
<evidence type="ECO:0000313" key="16">
    <source>
        <dbReference type="Proteomes" id="UP000235122"/>
    </source>
</evidence>
<dbReference type="InterPro" id="IPR034907">
    <property type="entry name" value="NDK-like_dom"/>
</dbReference>
<evidence type="ECO:0000256" key="4">
    <source>
        <dbReference type="ARBA" id="ARBA00017632"/>
    </source>
</evidence>
<keyword evidence="8 15" id="KW-0418">Kinase</keyword>
<evidence type="ECO:0000259" key="14">
    <source>
        <dbReference type="SMART" id="SM00562"/>
    </source>
</evidence>
<dbReference type="GO" id="GO:0004550">
    <property type="term" value="F:nucleoside diphosphate kinase activity"/>
    <property type="evidence" value="ECO:0007669"/>
    <property type="project" value="UniProtKB-EC"/>
</dbReference>
<dbReference type="PROSITE" id="PS51374">
    <property type="entry name" value="NDPK_LIKE"/>
    <property type="match status" value="1"/>
</dbReference>
<evidence type="ECO:0000256" key="10">
    <source>
        <dbReference type="ARBA" id="ARBA00022842"/>
    </source>
</evidence>
<dbReference type="PRINTS" id="PR01243">
    <property type="entry name" value="NUCDPKINASE"/>
</dbReference>
<dbReference type="GO" id="GO:0006228">
    <property type="term" value="P:UTP biosynthetic process"/>
    <property type="evidence" value="ECO:0007669"/>
    <property type="project" value="InterPro"/>
</dbReference>
<protein>
    <recommendedName>
        <fullName evidence="4">Nucleoside diphosphate kinase</fullName>
        <ecNumber evidence="3">2.7.4.6</ecNumber>
    </recommendedName>
</protein>
<evidence type="ECO:0000256" key="9">
    <source>
        <dbReference type="ARBA" id="ARBA00022840"/>
    </source>
</evidence>
<accession>A0A2I1IK87</accession>
<evidence type="ECO:0000256" key="2">
    <source>
        <dbReference type="ARBA" id="ARBA00008142"/>
    </source>
</evidence>
<sequence>MSQTERTLVLVKPEAFRRGLTGEVIRRIEAKGYVLEALAVVQANEAKLREHYVEHVKKHFFADLVEYMSSGPMTAIVVRGERCIEGMRMLAGATDPTTAAAGTLRGDFGRDWGSNNIENVVHCSDSPASAEREIKIWF</sequence>
<keyword evidence="11" id="KW-0546">Nucleotide metabolism</keyword>
<evidence type="ECO:0000256" key="6">
    <source>
        <dbReference type="ARBA" id="ARBA00022723"/>
    </source>
</evidence>
<dbReference type="AlphaFoldDB" id="A0A2I1IK87"/>
<keyword evidence="5" id="KW-0808">Transferase</keyword>
<keyword evidence="16" id="KW-1185">Reference proteome</keyword>
<evidence type="ECO:0000256" key="7">
    <source>
        <dbReference type="ARBA" id="ARBA00022741"/>
    </source>
</evidence>
<dbReference type="SMART" id="SM00562">
    <property type="entry name" value="NDK"/>
    <property type="match status" value="1"/>
</dbReference>
<evidence type="ECO:0000256" key="5">
    <source>
        <dbReference type="ARBA" id="ARBA00022679"/>
    </source>
</evidence>
<comment type="similarity">
    <text evidence="2 12 13">Belongs to the NDK family.</text>
</comment>
<dbReference type="Gene3D" id="3.30.70.141">
    <property type="entry name" value="Nucleoside diphosphate kinase-like domain"/>
    <property type="match status" value="1"/>
</dbReference>
<name>A0A2I1IK87_9ACTO</name>
<organism evidence="15 16">
    <name type="scientific">Winkia neuii</name>
    <dbReference type="NCBI Taxonomy" id="33007"/>
    <lineage>
        <taxon>Bacteria</taxon>
        <taxon>Bacillati</taxon>
        <taxon>Actinomycetota</taxon>
        <taxon>Actinomycetes</taxon>
        <taxon>Actinomycetales</taxon>
        <taxon>Actinomycetaceae</taxon>
        <taxon>Winkia</taxon>
    </lineage>
</organism>
<feature type="binding site" evidence="12">
    <location>
        <position position="119"/>
    </location>
    <ligand>
        <name>ATP</name>
        <dbReference type="ChEBI" id="CHEBI:30616"/>
    </ligand>
</feature>
<dbReference type="NCBIfam" id="NF001908">
    <property type="entry name" value="PRK00668.1"/>
    <property type="match status" value="1"/>
</dbReference>
<dbReference type="GO" id="GO:0005524">
    <property type="term" value="F:ATP binding"/>
    <property type="evidence" value="ECO:0007669"/>
    <property type="project" value="UniProtKB-KW"/>
</dbReference>
<keyword evidence="9" id="KW-0067">ATP-binding</keyword>
<dbReference type="CDD" id="cd04413">
    <property type="entry name" value="NDPk_I"/>
    <property type="match status" value="1"/>
</dbReference>
<proteinExistence type="inferred from homology"/>
<keyword evidence="6" id="KW-0479">Metal-binding</keyword>
<dbReference type="RefSeq" id="WP_024331588.1">
    <property type="nucleotide sequence ID" value="NZ_JASOXK010000004.1"/>
</dbReference>
<dbReference type="EMBL" id="PKKO01000006">
    <property type="protein sequence ID" value="PKY71538.1"/>
    <property type="molecule type" value="Genomic_DNA"/>
</dbReference>
<evidence type="ECO:0000313" key="15">
    <source>
        <dbReference type="EMBL" id="PKY71538.1"/>
    </source>
</evidence>
<feature type="binding site" evidence="12">
    <location>
        <position position="12"/>
    </location>
    <ligand>
        <name>ATP</name>
        <dbReference type="ChEBI" id="CHEBI:30616"/>
    </ligand>
</feature>